<keyword evidence="1" id="KW-1133">Transmembrane helix</keyword>
<reference evidence="2" key="1">
    <citation type="submission" date="2022-08" db="EMBL/GenBank/DDBJ databases">
        <authorList>
            <person name="Zhang D."/>
        </authorList>
    </citation>
    <scope>NUCLEOTIDE SEQUENCE</scope>
    <source>
        <strain evidence="2">XJ19-11</strain>
    </source>
</reference>
<name>A0A9X2SXY3_9BACT</name>
<evidence type="ECO:0000313" key="2">
    <source>
        <dbReference type="EMBL" id="MCR9014329.1"/>
    </source>
</evidence>
<feature type="transmembrane region" description="Helical" evidence="1">
    <location>
        <begin position="73"/>
        <end position="92"/>
    </location>
</feature>
<dbReference type="Proteomes" id="UP001142175">
    <property type="component" value="Unassembled WGS sequence"/>
</dbReference>
<comment type="caution">
    <text evidence="2">The sequence shown here is derived from an EMBL/GenBank/DDBJ whole genome shotgun (WGS) entry which is preliminary data.</text>
</comment>
<proteinExistence type="predicted"/>
<accession>A0A9X2SXY3</accession>
<keyword evidence="1" id="KW-0812">Transmembrane</keyword>
<organism evidence="2 3">
    <name type="scientific">Aquiflexum gelatinilyticum</name>
    <dbReference type="NCBI Taxonomy" id="2961943"/>
    <lineage>
        <taxon>Bacteria</taxon>
        <taxon>Pseudomonadati</taxon>
        <taxon>Bacteroidota</taxon>
        <taxon>Cytophagia</taxon>
        <taxon>Cytophagales</taxon>
        <taxon>Cyclobacteriaceae</taxon>
        <taxon>Aquiflexum</taxon>
    </lineage>
</organism>
<dbReference type="AlphaFoldDB" id="A0A9X2SXY3"/>
<evidence type="ECO:0000313" key="3">
    <source>
        <dbReference type="Proteomes" id="UP001142175"/>
    </source>
</evidence>
<protein>
    <submittedName>
        <fullName evidence="2">Uncharacterized protein</fullName>
    </submittedName>
</protein>
<keyword evidence="1" id="KW-0472">Membrane</keyword>
<sequence>MGEKKCPTCGKWSSWTNNIHESCDHCGASLGGKDLEYHLIREKEAKANHEKWIFFIKETDSPFVKNSKIVGNFFYTIYMAIITFIVWLIAMMPG</sequence>
<gene>
    <name evidence="2" type="ORF">NU887_04735</name>
</gene>
<dbReference type="RefSeq" id="WP_258422210.1">
    <property type="nucleotide sequence ID" value="NZ_JANAEZ010000007.1"/>
</dbReference>
<evidence type="ECO:0000256" key="1">
    <source>
        <dbReference type="SAM" id="Phobius"/>
    </source>
</evidence>
<keyword evidence="3" id="KW-1185">Reference proteome</keyword>
<dbReference type="EMBL" id="JANSUY010000002">
    <property type="protein sequence ID" value="MCR9014329.1"/>
    <property type="molecule type" value="Genomic_DNA"/>
</dbReference>